<dbReference type="Proteomes" id="UP001515100">
    <property type="component" value="Unassembled WGS sequence"/>
</dbReference>
<dbReference type="InterPro" id="IPR011051">
    <property type="entry name" value="RmlC_Cupin_sf"/>
</dbReference>
<dbReference type="OrthoDB" id="7060081at2"/>
<organism evidence="2 3">
    <name type="scientific">Aeromicrobium fastidiosum</name>
    <dbReference type="NCBI Taxonomy" id="52699"/>
    <lineage>
        <taxon>Bacteria</taxon>
        <taxon>Bacillati</taxon>
        <taxon>Actinomycetota</taxon>
        <taxon>Actinomycetes</taxon>
        <taxon>Propionibacteriales</taxon>
        <taxon>Nocardioidaceae</taxon>
        <taxon>Aeromicrobium</taxon>
    </lineage>
</organism>
<dbReference type="SUPFAM" id="SSF51182">
    <property type="entry name" value="RmlC-like cupins"/>
    <property type="match status" value="1"/>
</dbReference>
<sequence length="230" mass="24908">MSAGTVVRSPQGEHIVLVDIGQTVVVDNDVVRVWTVQLEPGQVQPWHLHHNPYVVLSLEASPGRMDWLDGSEPRFLDEYVGGSVYRPVSPVHRLTNIGDRRYSNRLVEFKALGENRSEPLDIGPGARSVEGESAGAATTDGRVPVISHPHTTVWEVTVPAGTTVDLDLSAVPHVLSALRPVDLTEGPDGGSLFHAGGPTSIVNDTEHDARWFVVELSYLAHPATRAEESP</sequence>
<keyword evidence="3" id="KW-1185">Reference proteome</keyword>
<proteinExistence type="predicted"/>
<feature type="region of interest" description="Disordered" evidence="1">
    <location>
        <begin position="118"/>
        <end position="144"/>
    </location>
</feature>
<dbReference type="AlphaFoldDB" id="A0A641AM09"/>
<accession>A0A641AM09</accession>
<reference evidence="2" key="1">
    <citation type="submission" date="2019-09" db="EMBL/GenBank/DDBJ databases">
        <authorList>
            <person name="Li J."/>
        </authorList>
    </citation>
    <scope>NUCLEOTIDE SEQUENCE [LARGE SCALE GENOMIC DNA]</scope>
    <source>
        <strain evidence="2">NRBC 14897</strain>
    </source>
</reference>
<comment type="caution">
    <text evidence="2">The sequence shown here is derived from an EMBL/GenBank/DDBJ whole genome shotgun (WGS) entry which is preliminary data.</text>
</comment>
<evidence type="ECO:0000313" key="2">
    <source>
        <dbReference type="EMBL" id="KAA1378153.1"/>
    </source>
</evidence>
<evidence type="ECO:0000256" key="1">
    <source>
        <dbReference type="SAM" id="MobiDB-lite"/>
    </source>
</evidence>
<dbReference type="RefSeq" id="WP_129183202.1">
    <property type="nucleotide sequence ID" value="NZ_JAGIOG010000001.1"/>
</dbReference>
<name>A0A641AM09_9ACTN</name>
<dbReference type="Gene3D" id="2.60.120.10">
    <property type="entry name" value="Jelly Rolls"/>
    <property type="match status" value="1"/>
</dbReference>
<dbReference type="InterPro" id="IPR014710">
    <property type="entry name" value="RmlC-like_jellyroll"/>
</dbReference>
<evidence type="ECO:0008006" key="4">
    <source>
        <dbReference type="Google" id="ProtNLM"/>
    </source>
</evidence>
<dbReference type="EMBL" id="SDPP02000002">
    <property type="protein sequence ID" value="KAA1378153.1"/>
    <property type="molecule type" value="Genomic_DNA"/>
</dbReference>
<gene>
    <name evidence="2" type="ORF">ESP62_007155</name>
</gene>
<protein>
    <recommendedName>
        <fullName evidence="4">Cupin</fullName>
    </recommendedName>
</protein>
<evidence type="ECO:0000313" key="3">
    <source>
        <dbReference type="Proteomes" id="UP001515100"/>
    </source>
</evidence>